<sequence length="384" mass="42979">MTDEATQLEPFDFFDRKRSDGHLHWDEHTGRWDVFSYEANKRVLGDPKAFSSQSPLPTDQQNLIGDTFFNSDPPEHGKKRGVVEDFFTSEAVNAYEPMIRETAQSLFDDIESKGEMDAVGDLAYPLPVIIIANILGVPPEDRDQFKKWADLLIKAETTSVDDLVADQKRAGTEMASYFLDIIERRQEEPKDDLISILTQAEIDGEPISEGDMLGYCALMLIAGNITTTGFIGNCIRCFGNYDDENLFETLSDDRDGLDRAIEEVARYRSSVPAAGRVATRDMELYGKSISEGDFVLTWPMAANHDPAKFDSPGEFIPSRSPNPHIAFGYGVHSCIGGSLARLETRVALEVMMERLDDIRVITDDLTPIENTFMHAVESLPVEFN</sequence>
<evidence type="ECO:0000256" key="5">
    <source>
        <dbReference type="ARBA" id="ARBA00023004"/>
    </source>
</evidence>
<name>M0K461_9EURY</name>
<dbReference type="InterPro" id="IPR001128">
    <property type="entry name" value="Cyt_P450"/>
</dbReference>
<proteinExistence type="inferred from homology"/>
<dbReference type="PANTHER" id="PTHR46696:SF1">
    <property type="entry name" value="CYTOCHROME P450 YJIB-RELATED"/>
    <property type="match status" value="1"/>
</dbReference>
<dbReference type="FunFam" id="1.10.630.10:FF:000018">
    <property type="entry name" value="Cytochrome P450 monooxygenase"/>
    <property type="match status" value="1"/>
</dbReference>
<reference evidence="8 9" key="1">
    <citation type="journal article" date="2014" name="PLoS Genet.">
        <title>Phylogenetically driven sequencing of extremely halophilic archaea reveals strategies for static and dynamic osmo-response.</title>
        <authorList>
            <person name="Becker E.A."/>
            <person name="Seitzer P.M."/>
            <person name="Tritt A."/>
            <person name="Larsen D."/>
            <person name="Krusor M."/>
            <person name="Yao A.I."/>
            <person name="Wu D."/>
            <person name="Madern D."/>
            <person name="Eisen J.A."/>
            <person name="Darling A.E."/>
            <person name="Facciotti M.T."/>
        </authorList>
    </citation>
    <scope>NUCLEOTIDE SEQUENCE [LARGE SCALE GENOMIC DNA]</scope>
    <source>
        <strain evidence="8 9">JCM 13557</strain>
    </source>
</reference>
<evidence type="ECO:0000256" key="2">
    <source>
        <dbReference type="ARBA" id="ARBA00022617"/>
    </source>
</evidence>
<protein>
    <submittedName>
        <fullName evidence="8">Cytochrome P450</fullName>
    </submittedName>
</protein>
<keyword evidence="3 7" id="KW-0479">Metal-binding</keyword>
<dbReference type="GO" id="GO:0016705">
    <property type="term" value="F:oxidoreductase activity, acting on paired donors, with incorporation or reduction of molecular oxygen"/>
    <property type="evidence" value="ECO:0007669"/>
    <property type="project" value="InterPro"/>
</dbReference>
<dbReference type="InterPro" id="IPR002397">
    <property type="entry name" value="Cyt_P450_B"/>
</dbReference>
<dbReference type="Gene3D" id="1.10.630.10">
    <property type="entry name" value="Cytochrome P450"/>
    <property type="match status" value="1"/>
</dbReference>
<dbReference type="GO" id="GO:0004497">
    <property type="term" value="F:monooxygenase activity"/>
    <property type="evidence" value="ECO:0007669"/>
    <property type="project" value="UniProtKB-KW"/>
</dbReference>
<dbReference type="InterPro" id="IPR017972">
    <property type="entry name" value="Cyt_P450_CS"/>
</dbReference>
<keyword evidence="6 7" id="KW-0503">Monooxygenase</keyword>
<evidence type="ECO:0000256" key="4">
    <source>
        <dbReference type="ARBA" id="ARBA00023002"/>
    </source>
</evidence>
<evidence type="ECO:0000256" key="6">
    <source>
        <dbReference type="ARBA" id="ARBA00023033"/>
    </source>
</evidence>
<evidence type="ECO:0000256" key="1">
    <source>
        <dbReference type="ARBA" id="ARBA00010617"/>
    </source>
</evidence>
<evidence type="ECO:0000313" key="9">
    <source>
        <dbReference type="Proteomes" id="UP000011623"/>
    </source>
</evidence>
<dbReference type="InterPro" id="IPR036396">
    <property type="entry name" value="Cyt_P450_sf"/>
</dbReference>
<accession>M0K461</accession>
<gene>
    <name evidence="8" type="ORF">C442_18604</name>
</gene>
<dbReference type="Pfam" id="PF00067">
    <property type="entry name" value="p450"/>
    <property type="match status" value="1"/>
</dbReference>
<keyword evidence="9" id="KW-1185">Reference proteome</keyword>
<dbReference type="PROSITE" id="PS00086">
    <property type="entry name" value="CYTOCHROME_P450"/>
    <property type="match status" value="1"/>
</dbReference>
<comment type="similarity">
    <text evidence="1 7">Belongs to the cytochrome P450 family.</text>
</comment>
<evidence type="ECO:0000256" key="7">
    <source>
        <dbReference type="RuleBase" id="RU000461"/>
    </source>
</evidence>
<keyword evidence="4 7" id="KW-0560">Oxidoreductase</keyword>
<dbReference type="EMBL" id="AOLW01000050">
    <property type="protein sequence ID" value="EMA15981.1"/>
    <property type="molecule type" value="Genomic_DNA"/>
</dbReference>
<dbReference type="Proteomes" id="UP000011623">
    <property type="component" value="Unassembled WGS sequence"/>
</dbReference>
<evidence type="ECO:0000256" key="3">
    <source>
        <dbReference type="ARBA" id="ARBA00022723"/>
    </source>
</evidence>
<dbReference type="GO" id="GO:0020037">
    <property type="term" value="F:heme binding"/>
    <property type="evidence" value="ECO:0007669"/>
    <property type="project" value="InterPro"/>
</dbReference>
<dbReference type="PANTHER" id="PTHR46696">
    <property type="entry name" value="P450, PUTATIVE (EUROFUNG)-RELATED"/>
    <property type="match status" value="1"/>
</dbReference>
<keyword evidence="2 7" id="KW-0349">Heme</keyword>
<dbReference type="AlphaFoldDB" id="M0K461"/>
<keyword evidence="5 7" id="KW-0408">Iron</keyword>
<evidence type="ECO:0000313" key="8">
    <source>
        <dbReference type="EMBL" id="EMA15981.1"/>
    </source>
</evidence>
<dbReference type="GO" id="GO:0005506">
    <property type="term" value="F:iron ion binding"/>
    <property type="evidence" value="ECO:0007669"/>
    <property type="project" value="InterPro"/>
</dbReference>
<comment type="caution">
    <text evidence="8">The sequence shown here is derived from an EMBL/GenBank/DDBJ whole genome shotgun (WGS) entry which is preliminary data.</text>
</comment>
<dbReference type="SUPFAM" id="SSF48264">
    <property type="entry name" value="Cytochrome P450"/>
    <property type="match status" value="1"/>
</dbReference>
<organism evidence="8 9">
    <name type="scientific">Haloarcula amylolytica JCM 13557</name>
    <dbReference type="NCBI Taxonomy" id="1227452"/>
    <lineage>
        <taxon>Archaea</taxon>
        <taxon>Methanobacteriati</taxon>
        <taxon>Methanobacteriota</taxon>
        <taxon>Stenosarchaea group</taxon>
        <taxon>Halobacteria</taxon>
        <taxon>Halobacteriales</taxon>
        <taxon>Haloarculaceae</taxon>
        <taxon>Haloarcula</taxon>
    </lineage>
</organism>
<dbReference type="PRINTS" id="PR00359">
    <property type="entry name" value="BP450"/>
</dbReference>
<dbReference type="PATRIC" id="fig|1227452.3.peg.3701"/>